<sequence>MSTVQECLSITKMLIEGIKNMDETKREETIDRIEDLLAQREELLPAINPPFSAQEQAAGKDLLKLNKELAFLLEDLNKNIIRDLNAIELKKTSAARYTNPYTKVQNDGVFYDKRQ</sequence>
<evidence type="ECO:0000256" key="3">
    <source>
        <dbReference type="ARBA" id="ARBA00022795"/>
    </source>
</evidence>
<organism evidence="8 9">
    <name type="scientific">Siminovitchia fordii</name>
    <dbReference type="NCBI Taxonomy" id="254759"/>
    <lineage>
        <taxon>Bacteria</taxon>
        <taxon>Bacillati</taxon>
        <taxon>Bacillota</taxon>
        <taxon>Bacilli</taxon>
        <taxon>Bacillales</taxon>
        <taxon>Bacillaceae</taxon>
        <taxon>Siminovitchia</taxon>
    </lineage>
</organism>
<keyword evidence="9" id="KW-1185">Reference proteome</keyword>
<dbReference type="Proteomes" id="UP000680279">
    <property type="component" value="Unassembled WGS sequence"/>
</dbReference>
<keyword evidence="4" id="KW-0143">Chaperone</keyword>
<evidence type="ECO:0000313" key="8">
    <source>
        <dbReference type="EMBL" id="GIN19638.1"/>
    </source>
</evidence>
<evidence type="ECO:0000256" key="4">
    <source>
        <dbReference type="ARBA" id="ARBA00023186"/>
    </source>
</evidence>
<keyword evidence="2" id="KW-0963">Cytoplasm</keyword>
<evidence type="ECO:0000256" key="1">
    <source>
        <dbReference type="ARBA" id="ARBA00004514"/>
    </source>
</evidence>
<evidence type="ECO:0000256" key="6">
    <source>
        <dbReference type="ARBA" id="ARBA00093785"/>
    </source>
</evidence>
<dbReference type="EMBL" id="BOQT01000002">
    <property type="protein sequence ID" value="GIN19638.1"/>
    <property type="molecule type" value="Genomic_DNA"/>
</dbReference>
<dbReference type="RefSeq" id="WP_018706355.1">
    <property type="nucleotide sequence ID" value="NZ_BOQT01000002.1"/>
</dbReference>
<dbReference type="Pfam" id="PF05400">
    <property type="entry name" value="FliT"/>
    <property type="match status" value="1"/>
</dbReference>
<evidence type="ECO:0000313" key="9">
    <source>
        <dbReference type="Proteomes" id="UP000680279"/>
    </source>
</evidence>
<protein>
    <recommendedName>
        <fullName evidence="7">Flagellar protein FliT</fullName>
    </recommendedName>
</protein>
<accession>A0ABQ4K3D8</accession>
<evidence type="ECO:0000256" key="2">
    <source>
        <dbReference type="ARBA" id="ARBA00022490"/>
    </source>
</evidence>
<comment type="caution">
    <text evidence="8">The sequence shown here is derived from an EMBL/GenBank/DDBJ whole genome shotgun (WGS) entry which is preliminary data.</text>
</comment>
<comment type="similarity">
    <text evidence="6">Belongs to the bacillales FliT family.</text>
</comment>
<comment type="function">
    <text evidence="5">May act as an export chaperone for the filament capping protein FliD.</text>
</comment>
<reference evidence="8 9" key="1">
    <citation type="submission" date="2021-03" db="EMBL/GenBank/DDBJ databases">
        <title>Antimicrobial resistance genes in bacteria isolated from Japanese honey, and their potential for conferring macrolide and lincosamide resistance in the American foulbrood pathogen Paenibacillus larvae.</title>
        <authorList>
            <person name="Okamoto M."/>
            <person name="Kumagai M."/>
            <person name="Kanamori H."/>
            <person name="Takamatsu D."/>
        </authorList>
    </citation>
    <scope>NUCLEOTIDE SEQUENCE [LARGE SCALE GENOMIC DNA]</scope>
    <source>
        <strain evidence="8 9">J1TS3</strain>
    </source>
</reference>
<evidence type="ECO:0000256" key="7">
    <source>
        <dbReference type="ARBA" id="ARBA00093797"/>
    </source>
</evidence>
<keyword evidence="3" id="KW-1005">Bacterial flagellum biogenesis</keyword>
<name>A0ABQ4K3D8_9BACI</name>
<proteinExistence type="inferred from homology"/>
<comment type="subcellular location">
    <subcellularLocation>
        <location evidence="1">Cytoplasm</location>
        <location evidence="1">Cytosol</location>
    </subcellularLocation>
</comment>
<dbReference type="InterPro" id="IPR008622">
    <property type="entry name" value="FliT"/>
</dbReference>
<gene>
    <name evidence="8" type="ORF">J1TS3_07720</name>
</gene>
<evidence type="ECO:0000256" key="5">
    <source>
        <dbReference type="ARBA" id="ARBA00093765"/>
    </source>
</evidence>